<reference evidence="2" key="1">
    <citation type="submission" date="2023-06" db="EMBL/GenBank/DDBJ databases">
        <authorList>
            <consortium name="Lawrence Berkeley National Laboratory"/>
            <person name="Ahrendt S."/>
            <person name="Sahu N."/>
            <person name="Indic B."/>
            <person name="Wong-Bajracharya J."/>
            <person name="Merenyi Z."/>
            <person name="Ke H.-M."/>
            <person name="Monk M."/>
            <person name="Kocsube S."/>
            <person name="Drula E."/>
            <person name="Lipzen A."/>
            <person name="Balint B."/>
            <person name="Henrissat B."/>
            <person name="Andreopoulos B."/>
            <person name="Martin F.M."/>
            <person name="Harder C.B."/>
            <person name="Rigling D."/>
            <person name="Ford K.L."/>
            <person name="Foster G.D."/>
            <person name="Pangilinan J."/>
            <person name="Papanicolaou A."/>
            <person name="Barry K."/>
            <person name="LaButti K."/>
            <person name="Viragh M."/>
            <person name="Koriabine M."/>
            <person name="Yan M."/>
            <person name="Riley R."/>
            <person name="Champramary S."/>
            <person name="Plett K.L."/>
            <person name="Tsai I.J."/>
            <person name="Slot J."/>
            <person name="Sipos G."/>
            <person name="Plett J."/>
            <person name="Nagy L.G."/>
            <person name="Grigoriev I.V."/>
        </authorList>
    </citation>
    <scope>NUCLEOTIDE SEQUENCE</scope>
    <source>
        <strain evidence="2">CCBAS 213</strain>
    </source>
</reference>
<comment type="caution">
    <text evidence="2">The sequence shown here is derived from an EMBL/GenBank/DDBJ whole genome shotgun (WGS) entry which is preliminary data.</text>
</comment>
<gene>
    <name evidence="2" type="ORF">EV420DRAFT_1672125</name>
</gene>
<feature type="transmembrane region" description="Helical" evidence="1">
    <location>
        <begin position="252"/>
        <end position="272"/>
    </location>
</feature>
<organism evidence="2 3">
    <name type="scientific">Armillaria tabescens</name>
    <name type="common">Ringless honey mushroom</name>
    <name type="synonym">Agaricus tabescens</name>
    <dbReference type="NCBI Taxonomy" id="1929756"/>
    <lineage>
        <taxon>Eukaryota</taxon>
        <taxon>Fungi</taxon>
        <taxon>Dikarya</taxon>
        <taxon>Basidiomycota</taxon>
        <taxon>Agaricomycotina</taxon>
        <taxon>Agaricomycetes</taxon>
        <taxon>Agaricomycetidae</taxon>
        <taxon>Agaricales</taxon>
        <taxon>Marasmiineae</taxon>
        <taxon>Physalacriaceae</taxon>
        <taxon>Desarmillaria</taxon>
    </lineage>
</organism>
<evidence type="ECO:0000313" key="2">
    <source>
        <dbReference type="EMBL" id="KAK0436663.1"/>
    </source>
</evidence>
<dbReference type="Proteomes" id="UP001175211">
    <property type="component" value="Unassembled WGS sequence"/>
</dbReference>
<dbReference type="AlphaFoldDB" id="A0AA39J9H7"/>
<name>A0AA39J9H7_ARMTA</name>
<evidence type="ECO:0000256" key="1">
    <source>
        <dbReference type="SAM" id="Phobius"/>
    </source>
</evidence>
<keyword evidence="3" id="KW-1185">Reference proteome</keyword>
<feature type="transmembrane region" description="Helical" evidence="1">
    <location>
        <begin position="182"/>
        <end position="204"/>
    </location>
</feature>
<protein>
    <submittedName>
        <fullName evidence="2">Uncharacterized protein</fullName>
    </submittedName>
</protein>
<accession>A0AA39J9H7</accession>
<keyword evidence="1" id="KW-0472">Membrane</keyword>
<keyword evidence="1" id="KW-1133">Transmembrane helix</keyword>
<dbReference type="RefSeq" id="XP_060322341.1">
    <property type="nucleotide sequence ID" value="XM_060479078.1"/>
</dbReference>
<feature type="transmembrane region" description="Helical" evidence="1">
    <location>
        <begin position="225"/>
        <end position="246"/>
    </location>
</feature>
<feature type="transmembrane region" description="Helical" evidence="1">
    <location>
        <begin position="136"/>
        <end position="156"/>
    </location>
</feature>
<feature type="transmembrane region" description="Helical" evidence="1">
    <location>
        <begin position="50"/>
        <end position="72"/>
    </location>
</feature>
<dbReference type="EMBL" id="JAUEPS010000123">
    <property type="protein sequence ID" value="KAK0436663.1"/>
    <property type="molecule type" value="Genomic_DNA"/>
</dbReference>
<dbReference type="GeneID" id="85362626"/>
<keyword evidence="1" id="KW-0812">Transmembrane</keyword>
<feature type="transmembrane region" description="Helical" evidence="1">
    <location>
        <begin position="12"/>
        <end position="38"/>
    </location>
</feature>
<evidence type="ECO:0000313" key="3">
    <source>
        <dbReference type="Proteomes" id="UP001175211"/>
    </source>
</evidence>
<sequence>MEAAATQLSDSWFNAVIIESLAHGMYTALLAVVLLRTLLISVPPRRQTKVLAGISVFMYIMATIHIAVRWYYARRAFITKGQTEETRYLALTDSLIAGGPLWVPTIASVVASMNILMADCVIIWRCWVIWGRNWRIIILPSICTLCGTLFDIFFLIQELTPFTGSQGSSSTPWGSDSIKWGVAYYSMTLSTTIICTVLIVYRLVQASTTSLSLPIATNPYHRVMEIMVESAVLYVIALVIYIPFIATNNLSSLYPQVVLVSVTGIAPTLILLRVASGNQIRNTNLSSPDNTMHSGGLQSQSKLNVESSVTCAEEEDARLIIPTKNGEVV</sequence>
<proteinExistence type="predicted"/>